<reference evidence="1" key="1">
    <citation type="journal article" date="2021" name="Proc. Natl. Acad. Sci. U.S.A.">
        <title>A Catalog of Tens of Thousands of Viruses from Human Metagenomes Reveals Hidden Associations with Chronic Diseases.</title>
        <authorList>
            <person name="Tisza M.J."/>
            <person name="Buck C.B."/>
        </authorList>
    </citation>
    <scope>NUCLEOTIDE SEQUENCE</scope>
    <source>
        <strain evidence="1">Cttot15</strain>
    </source>
</reference>
<dbReference type="Pfam" id="PF25622">
    <property type="entry name" value="Phi29_MCP"/>
    <property type="match status" value="1"/>
</dbReference>
<sequence length="455" mass="50991">MPKLRDDVNNVDILNAVRADARRDYQEMVPEATKGNIKDTIAGIMQDDISRNEFLRALVNRIGSTLVRDITWKNPLAVFKQGMLNFGDTIEEVHVDLIKPTVYNEDRDYLEGDIFGQARPPVYSAFHKINRKDKFKITVNHDVIRRAFLSDSGLSEMLSAIMAVPASSDEWVEFMTVCSLFREYESKWGFHRVKIPDMNALVSDKNSTDSALKALRIMADKMHYPTPAYNKYGVHSFARPEDLVIITTPEFKANIDVTSLAAAFNRVDAEAPSHIITIPNESLQLEDTSAILTTKDFLLIKDVLLENRSISNPEGLYDNFFLHHWSILSVSAMVPSVAFGTKDNTTIVVPPEETNSEINNIIIRDKAGNSKTIFKPGSVAQAEIEWKTKPAGTGYAVDWYVKNVKNKGTEIDNDGVLTIDVDEPPAYIRVGVNVWTKGADGNKPVNKEIDVQIKA</sequence>
<protein>
    <submittedName>
        <fullName evidence="1">Head protein</fullName>
    </submittedName>
</protein>
<proteinExistence type="predicted"/>
<organism evidence="1">
    <name type="scientific">Podoviridae sp. cttot15</name>
    <dbReference type="NCBI Taxonomy" id="2827751"/>
    <lineage>
        <taxon>Viruses</taxon>
        <taxon>Duplodnaviria</taxon>
        <taxon>Heunggongvirae</taxon>
        <taxon>Uroviricota</taxon>
        <taxon>Caudoviricetes</taxon>
    </lineage>
</organism>
<accession>A0A8S5TMQ4</accession>
<name>A0A8S5TMQ4_9CAUD</name>
<dbReference type="EMBL" id="BK032858">
    <property type="protein sequence ID" value="DAF64346.1"/>
    <property type="molecule type" value="Genomic_DNA"/>
</dbReference>
<evidence type="ECO:0000313" key="1">
    <source>
        <dbReference type="EMBL" id="DAF64346.1"/>
    </source>
</evidence>